<name>A0ABS7URZ5_9BACI</name>
<feature type="domain" description="YkoP-like" evidence="1">
    <location>
        <begin position="2"/>
        <end position="174"/>
    </location>
</feature>
<organism evidence="2 3">
    <name type="scientific">Metabacillus rhizolycopersici</name>
    <dbReference type="NCBI Taxonomy" id="2875709"/>
    <lineage>
        <taxon>Bacteria</taxon>
        <taxon>Bacillati</taxon>
        <taxon>Bacillota</taxon>
        <taxon>Bacilli</taxon>
        <taxon>Bacillales</taxon>
        <taxon>Bacillaceae</taxon>
        <taxon>Metabacillus</taxon>
    </lineage>
</organism>
<reference evidence="2" key="1">
    <citation type="submission" date="2024-05" db="EMBL/GenBank/DDBJ databases">
        <title>Metabacillus sp. nov., isolated from the rhizosphere soil of tomato plants.</title>
        <authorList>
            <person name="Ma R."/>
        </authorList>
    </citation>
    <scope>NUCLEOTIDE SEQUENCE</scope>
    <source>
        <strain evidence="2">DBTR6</strain>
    </source>
</reference>
<dbReference type="Pfam" id="PF22790">
    <property type="entry name" value="YkoP"/>
    <property type="match status" value="1"/>
</dbReference>
<evidence type="ECO:0000259" key="1">
    <source>
        <dbReference type="Pfam" id="PF22790"/>
    </source>
</evidence>
<proteinExistence type="predicted"/>
<sequence length="181" mass="21433">MRSYLLTFWKILDPFYYSLTRLEHIGIFRVRLTTYKGRDVLLNDGTLIKKNDKLVKIHLHNIQLLSELKTVSSSVKRGRIIFRKVHMSLPLLAEFIHNHNRKHEIKGAIGISMLHKGVEKLGFETYLPSNQLYRFYKKMTHIPLFLLSKEQPQFSKIPDTNYLFISKEKLKNIYSRNIDSD</sequence>
<protein>
    <recommendedName>
        <fullName evidence="1">YkoP-like domain-containing protein</fullName>
    </recommendedName>
</protein>
<comment type="caution">
    <text evidence="2">The sequence shown here is derived from an EMBL/GenBank/DDBJ whole genome shotgun (WGS) entry which is preliminary data.</text>
</comment>
<evidence type="ECO:0000313" key="3">
    <source>
        <dbReference type="Proteomes" id="UP001165287"/>
    </source>
</evidence>
<gene>
    <name evidence="2" type="ORF">K9V48_12675</name>
</gene>
<dbReference type="InterPro" id="IPR054467">
    <property type="entry name" value="YkoP-like_dom"/>
</dbReference>
<evidence type="ECO:0000313" key="2">
    <source>
        <dbReference type="EMBL" id="MBZ5751081.1"/>
    </source>
</evidence>
<dbReference type="EMBL" id="JAIQUM010000025">
    <property type="protein sequence ID" value="MBZ5751081.1"/>
    <property type="molecule type" value="Genomic_DNA"/>
</dbReference>
<dbReference type="Proteomes" id="UP001165287">
    <property type="component" value="Unassembled WGS sequence"/>
</dbReference>
<dbReference type="RefSeq" id="WP_224139354.1">
    <property type="nucleotide sequence ID" value="NZ_JAIQUM010000025.1"/>
</dbReference>
<keyword evidence="3" id="KW-1185">Reference proteome</keyword>
<accession>A0ABS7URZ5</accession>